<evidence type="ECO:0000256" key="6">
    <source>
        <dbReference type="ARBA" id="ARBA00022842"/>
    </source>
</evidence>
<dbReference type="GO" id="GO:0005886">
    <property type="term" value="C:plasma membrane"/>
    <property type="evidence" value="ECO:0007669"/>
    <property type="project" value="UniProtKB-SubCell"/>
</dbReference>
<evidence type="ECO:0000313" key="13">
    <source>
        <dbReference type="EMBL" id="KGF05369.1"/>
    </source>
</evidence>
<keyword evidence="8" id="KW-0406">Ion transport</keyword>
<dbReference type="RefSeq" id="WP_004827175.1">
    <property type="nucleotide sequence ID" value="NZ_JRMW01000015.1"/>
</dbReference>
<evidence type="ECO:0000256" key="11">
    <source>
        <dbReference type="ARBA" id="ARBA00045497"/>
    </source>
</evidence>
<evidence type="ECO:0000256" key="7">
    <source>
        <dbReference type="ARBA" id="ARBA00022989"/>
    </source>
</evidence>
<dbReference type="InterPro" id="IPR002523">
    <property type="entry name" value="MgTranspt_CorA/ZnTranspt_ZntB"/>
</dbReference>
<dbReference type="GO" id="GO:0015095">
    <property type="term" value="F:magnesium ion transmembrane transporter activity"/>
    <property type="evidence" value="ECO:0007669"/>
    <property type="project" value="TreeGrafter"/>
</dbReference>
<sequence length="316" mass="36802">MEYIYKFDTDNGFEETTMPKFYDAIEDDDFYLMYLGKADFIDFAKKYKLDNALVDLLVTENSKKSYVAVEDTYTFAILELLDIRGNLDTSDLIGFYIENNRLVVVDMYDKDDSTTRAFNKMVAKRFSSRSPGRALKHFITALIDKHTKIFDQIKDSTAQIEDSIINNKSNKDKIGVISDNRHKALNLYTSYERLLDTIEVFVENENEIFDDDDIKHLKSLAYRVERYSANISYLSDYITNVKDSYDSKMDLTMNSTMKILTVVTTIFTPITVLTGWYGMNFENMPELSWEFGYMYIIGLSILSVIICYLLFKKIDK</sequence>
<keyword evidence="9 12" id="KW-0472">Membrane</keyword>
<evidence type="ECO:0000256" key="5">
    <source>
        <dbReference type="ARBA" id="ARBA00022692"/>
    </source>
</evidence>
<gene>
    <name evidence="13" type="ORF">HMPREF1630_00655</name>
</gene>
<keyword evidence="6" id="KW-0460">Magnesium</keyword>
<dbReference type="GO" id="GO:0015087">
    <property type="term" value="F:cobalt ion transmembrane transporter activity"/>
    <property type="evidence" value="ECO:0007669"/>
    <property type="project" value="TreeGrafter"/>
</dbReference>
<dbReference type="SUPFAM" id="SSF144083">
    <property type="entry name" value="Magnesium transport protein CorA, transmembrane region"/>
    <property type="match status" value="1"/>
</dbReference>
<dbReference type="GO" id="GO:0000287">
    <property type="term" value="F:magnesium ion binding"/>
    <property type="evidence" value="ECO:0007669"/>
    <property type="project" value="TreeGrafter"/>
</dbReference>
<feature type="transmembrane region" description="Helical" evidence="12">
    <location>
        <begin position="291"/>
        <end position="311"/>
    </location>
</feature>
<evidence type="ECO:0000256" key="10">
    <source>
        <dbReference type="ARBA" id="ARBA00034269"/>
    </source>
</evidence>
<evidence type="ECO:0000256" key="3">
    <source>
        <dbReference type="ARBA" id="ARBA00022448"/>
    </source>
</evidence>
<dbReference type="InterPro" id="IPR045863">
    <property type="entry name" value="CorA_TM1_TM2"/>
</dbReference>
<evidence type="ECO:0000256" key="12">
    <source>
        <dbReference type="SAM" id="Phobius"/>
    </source>
</evidence>
<accession>A0A095ZA94</accession>
<comment type="catalytic activity">
    <reaction evidence="10">
        <text>Mg(2+)(in) = Mg(2+)(out)</text>
        <dbReference type="Rhea" id="RHEA:29827"/>
        <dbReference type="ChEBI" id="CHEBI:18420"/>
    </reaction>
</comment>
<dbReference type="InterPro" id="IPR045861">
    <property type="entry name" value="CorA_cytoplasmic_dom"/>
</dbReference>
<comment type="caution">
    <text evidence="13">The sequence shown here is derived from an EMBL/GenBank/DDBJ whole genome shotgun (WGS) entry which is preliminary data.</text>
</comment>
<dbReference type="OrthoDB" id="9803416at2"/>
<dbReference type="FunFam" id="1.20.58.340:FF:000004">
    <property type="entry name" value="Magnesium transport protein CorA"/>
    <property type="match status" value="1"/>
</dbReference>
<evidence type="ECO:0000256" key="4">
    <source>
        <dbReference type="ARBA" id="ARBA00022475"/>
    </source>
</evidence>
<organism evidence="13 14">
    <name type="scientific">Anaerococcus lactolyticus S7-1-13</name>
    <dbReference type="NCBI Taxonomy" id="1284686"/>
    <lineage>
        <taxon>Bacteria</taxon>
        <taxon>Bacillati</taxon>
        <taxon>Bacillota</taxon>
        <taxon>Tissierellia</taxon>
        <taxon>Tissierellales</taxon>
        <taxon>Peptoniphilaceae</taxon>
        <taxon>Anaerococcus</taxon>
    </lineage>
</organism>
<dbReference type="Proteomes" id="UP000029579">
    <property type="component" value="Unassembled WGS sequence"/>
</dbReference>
<reference evidence="13 14" key="1">
    <citation type="submission" date="2014-07" db="EMBL/GenBank/DDBJ databases">
        <authorList>
            <person name="McCorrison J."/>
            <person name="Sanka R."/>
            <person name="Torralba M."/>
            <person name="Gillis M."/>
            <person name="Haft D.H."/>
            <person name="Methe B."/>
            <person name="Sutton G."/>
            <person name="Nelson K.E."/>
        </authorList>
    </citation>
    <scope>NUCLEOTIDE SEQUENCE [LARGE SCALE GENOMIC DNA]</scope>
    <source>
        <strain evidence="13 14">S7-1-13</strain>
    </source>
</reference>
<keyword evidence="7 12" id="KW-1133">Transmembrane helix</keyword>
<dbReference type="SUPFAM" id="SSF143865">
    <property type="entry name" value="CorA soluble domain-like"/>
    <property type="match status" value="1"/>
</dbReference>
<evidence type="ECO:0000256" key="1">
    <source>
        <dbReference type="ARBA" id="ARBA00004651"/>
    </source>
</evidence>
<feature type="transmembrane region" description="Helical" evidence="12">
    <location>
        <begin position="259"/>
        <end position="279"/>
    </location>
</feature>
<evidence type="ECO:0000256" key="9">
    <source>
        <dbReference type="ARBA" id="ARBA00023136"/>
    </source>
</evidence>
<comment type="function">
    <text evidence="11">Mediates influx of magnesium ions. Alternates between open and closed states. Activated by low cytoplasmic Mg(2+) levels. Inactive when cytoplasmic Mg(2+) levels are high.</text>
</comment>
<dbReference type="CDD" id="cd12826">
    <property type="entry name" value="EcCorA_ZntB-like_u1"/>
    <property type="match status" value="1"/>
</dbReference>
<keyword evidence="4" id="KW-1003">Cell membrane</keyword>
<evidence type="ECO:0000256" key="8">
    <source>
        <dbReference type="ARBA" id="ARBA00023065"/>
    </source>
</evidence>
<comment type="subcellular location">
    <subcellularLocation>
        <location evidence="1">Cell membrane</location>
        <topology evidence="1">Multi-pass membrane protein</topology>
    </subcellularLocation>
</comment>
<proteinExistence type="inferred from homology"/>
<comment type="similarity">
    <text evidence="2">Belongs to the CorA metal ion transporter (MIT) (TC 1.A.35) family.</text>
</comment>
<dbReference type="EMBL" id="JRMW01000015">
    <property type="protein sequence ID" value="KGF05369.1"/>
    <property type="molecule type" value="Genomic_DNA"/>
</dbReference>
<evidence type="ECO:0000313" key="14">
    <source>
        <dbReference type="Proteomes" id="UP000029579"/>
    </source>
</evidence>
<dbReference type="AlphaFoldDB" id="A0A095ZA94"/>
<dbReference type="GO" id="GO:0050897">
    <property type="term" value="F:cobalt ion binding"/>
    <property type="evidence" value="ECO:0007669"/>
    <property type="project" value="TreeGrafter"/>
</dbReference>
<dbReference type="Gene3D" id="1.20.58.340">
    <property type="entry name" value="Magnesium transport protein CorA, transmembrane region"/>
    <property type="match status" value="2"/>
</dbReference>
<keyword evidence="3" id="KW-0813">Transport</keyword>
<dbReference type="eggNOG" id="COG0598">
    <property type="taxonomic scope" value="Bacteria"/>
</dbReference>
<keyword evidence="5 12" id="KW-0812">Transmembrane</keyword>
<dbReference type="PANTHER" id="PTHR46494">
    <property type="entry name" value="CORA FAMILY METAL ION TRANSPORTER (EUROFUNG)"/>
    <property type="match status" value="1"/>
</dbReference>
<protein>
    <submittedName>
        <fullName evidence="13">Magnesium transporter CorA</fullName>
    </submittedName>
</protein>
<dbReference type="Pfam" id="PF01544">
    <property type="entry name" value="CorA"/>
    <property type="match status" value="1"/>
</dbReference>
<dbReference type="PANTHER" id="PTHR46494:SF1">
    <property type="entry name" value="CORA FAMILY METAL ION TRANSPORTER (EUROFUNG)"/>
    <property type="match status" value="1"/>
</dbReference>
<name>A0A095ZA94_9FIRM</name>
<evidence type="ECO:0000256" key="2">
    <source>
        <dbReference type="ARBA" id="ARBA00009765"/>
    </source>
</evidence>